<evidence type="ECO:0000256" key="4">
    <source>
        <dbReference type="ARBA" id="ARBA00023136"/>
    </source>
</evidence>
<evidence type="ECO:0000256" key="3">
    <source>
        <dbReference type="ARBA" id="ARBA00022989"/>
    </source>
</evidence>
<dbReference type="PANTHER" id="PTHR42770:SF8">
    <property type="entry name" value="PUTRESCINE IMPORTER PUUP"/>
    <property type="match status" value="1"/>
</dbReference>
<dbReference type="Proteomes" id="UP000295416">
    <property type="component" value="Unassembled WGS sequence"/>
</dbReference>
<feature type="transmembrane region" description="Helical" evidence="5">
    <location>
        <begin position="220"/>
        <end position="242"/>
    </location>
</feature>
<name>A0A4R2P6X3_9BACL</name>
<feature type="transmembrane region" description="Helical" evidence="5">
    <location>
        <begin position="182"/>
        <end position="200"/>
    </location>
</feature>
<dbReference type="AlphaFoldDB" id="A0A4R2P6X3"/>
<accession>A0A4R2P6X3</accession>
<feature type="transmembrane region" description="Helical" evidence="5">
    <location>
        <begin position="378"/>
        <end position="399"/>
    </location>
</feature>
<comment type="caution">
    <text evidence="7">The sequence shown here is derived from an EMBL/GenBank/DDBJ whole genome shotgun (WGS) entry which is preliminary data.</text>
</comment>
<evidence type="ECO:0000313" key="8">
    <source>
        <dbReference type="Proteomes" id="UP000295416"/>
    </source>
</evidence>
<feature type="transmembrane region" description="Helical" evidence="5">
    <location>
        <begin position="37"/>
        <end position="56"/>
    </location>
</feature>
<gene>
    <name evidence="7" type="ORF">EV207_105142</name>
</gene>
<feature type="transmembrane region" description="Helical" evidence="5">
    <location>
        <begin position="110"/>
        <end position="130"/>
    </location>
</feature>
<dbReference type="InterPro" id="IPR004841">
    <property type="entry name" value="AA-permease/SLC12A_dom"/>
</dbReference>
<dbReference type="GO" id="GO:0016020">
    <property type="term" value="C:membrane"/>
    <property type="evidence" value="ECO:0007669"/>
    <property type="project" value="UniProtKB-SubCell"/>
</dbReference>
<feature type="transmembrane region" description="Helical" evidence="5">
    <location>
        <begin position="320"/>
        <end position="338"/>
    </location>
</feature>
<evidence type="ECO:0000256" key="2">
    <source>
        <dbReference type="ARBA" id="ARBA00022692"/>
    </source>
</evidence>
<reference evidence="7 8" key="1">
    <citation type="submission" date="2019-03" db="EMBL/GenBank/DDBJ databases">
        <title>Genomic Encyclopedia of Type Strains, Phase IV (KMG-IV): sequencing the most valuable type-strain genomes for metagenomic binning, comparative biology and taxonomic classification.</title>
        <authorList>
            <person name="Goeker M."/>
        </authorList>
    </citation>
    <scope>NUCLEOTIDE SEQUENCE [LARGE SCALE GENOMIC DNA]</scope>
    <source>
        <strain evidence="7 8">DSM 19377</strain>
    </source>
</reference>
<keyword evidence="3 5" id="KW-1133">Transmembrane helix</keyword>
<evidence type="ECO:0000313" key="7">
    <source>
        <dbReference type="EMBL" id="TCP30613.1"/>
    </source>
</evidence>
<keyword evidence="8" id="KW-1185">Reference proteome</keyword>
<proteinExistence type="predicted"/>
<keyword evidence="4 5" id="KW-0472">Membrane</keyword>
<organism evidence="7 8">
    <name type="scientific">Scopulibacillus darangshiensis</name>
    <dbReference type="NCBI Taxonomy" id="442528"/>
    <lineage>
        <taxon>Bacteria</taxon>
        <taxon>Bacillati</taxon>
        <taxon>Bacillota</taxon>
        <taxon>Bacilli</taxon>
        <taxon>Bacillales</taxon>
        <taxon>Sporolactobacillaceae</taxon>
        <taxon>Scopulibacillus</taxon>
    </lineage>
</organism>
<dbReference type="PIRSF" id="PIRSF006060">
    <property type="entry name" value="AA_transporter"/>
    <property type="match status" value="1"/>
</dbReference>
<evidence type="ECO:0000256" key="5">
    <source>
        <dbReference type="SAM" id="Phobius"/>
    </source>
</evidence>
<dbReference type="GO" id="GO:0055085">
    <property type="term" value="P:transmembrane transport"/>
    <property type="evidence" value="ECO:0007669"/>
    <property type="project" value="InterPro"/>
</dbReference>
<comment type="subcellular location">
    <subcellularLocation>
        <location evidence="1">Membrane</location>
        <topology evidence="1">Multi-pass membrane protein</topology>
    </subcellularLocation>
</comment>
<sequence>MTLGPVVLFGLAYMAPMTVFSTYGVGVETSKGLLPVAYLFTVITMFFTANSYGLMAKTFPLAGSAYTYTQRTISTNIGFLVGWMTLLDYLLLPMINFLIAGLFLADAFPAIPADLWILLFIVGITVVNVLGIKLNTTINGLLLLYMAFVIVLFFILAIKAVVHGVGTGSLMSVTPFYNPDVSISSVLSGAALVGLSFLGFDAVTTVSEETVNPTKTIPRAILLTVIIGGGLFILVSYFAYLVHPDYSTFKNTDTAASEIASIIGGKLFSILFLAGILTSTTASALASHASASRLLYAMGRDHVISNKIFGYISPKFKTPVYNVVLIGLFSCSGLFLSLETATSLINFGAFIAFIFVNLSVISHFFIKKKQRSIRGTCLYLVFPLLGAVLTLVLWINLGFGSLSVGVTWFLIGFVYLLGITKFFSKKPPQFNFNENKGNVANNNLQTESY</sequence>
<dbReference type="PANTHER" id="PTHR42770">
    <property type="entry name" value="AMINO ACID TRANSPORTER-RELATED"/>
    <property type="match status" value="1"/>
</dbReference>
<dbReference type="EMBL" id="SLXK01000005">
    <property type="protein sequence ID" value="TCP30613.1"/>
    <property type="molecule type" value="Genomic_DNA"/>
</dbReference>
<dbReference type="Pfam" id="PF00324">
    <property type="entry name" value="AA_permease"/>
    <property type="match status" value="1"/>
</dbReference>
<feature type="transmembrane region" description="Helical" evidence="5">
    <location>
        <begin position="77"/>
        <end position="104"/>
    </location>
</feature>
<dbReference type="InterPro" id="IPR050367">
    <property type="entry name" value="APC_superfamily"/>
</dbReference>
<dbReference type="Gene3D" id="1.20.1740.10">
    <property type="entry name" value="Amino acid/polyamine transporter I"/>
    <property type="match status" value="1"/>
</dbReference>
<keyword evidence="2 5" id="KW-0812">Transmembrane</keyword>
<evidence type="ECO:0000256" key="1">
    <source>
        <dbReference type="ARBA" id="ARBA00004141"/>
    </source>
</evidence>
<feature type="transmembrane region" description="Helical" evidence="5">
    <location>
        <begin position="405"/>
        <end position="423"/>
    </location>
</feature>
<evidence type="ECO:0000259" key="6">
    <source>
        <dbReference type="Pfam" id="PF00324"/>
    </source>
</evidence>
<protein>
    <submittedName>
        <fullName evidence="7">Putrescine importer</fullName>
    </submittedName>
</protein>
<feature type="domain" description="Amino acid permease/ SLC12A" evidence="6">
    <location>
        <begin position="6"/>
        <end position="397"/>
    </location>
</feature>
<feature type="transmembrane region" description="Helical" evidence="5">
    <location>
        <begin position="142"/>
        <end position="162"/>
    </location>
</feature>
<feature type="transmembrane region" description="Helical" evidence="5">
    <location>
        <begin position="262"/>
        <end position="286"/>
    </location>
</feature>
<feature type="transmembrane region" description="Helical" evidence="5">
    <location>
        <begin position="344"/>
        <end position="366"/>
    </location>
</feature>